<reference evidence="2 3" key="1">
    <citation type="submission" date="2020-12" db="EMBL/GenBank/DDBJ databases">
        <title>Novel Thalassolituus-related marine hydrocarbonoclastic bacteria mediated algae-derived hydrocarbons mineralization in twilight zone of the northern South China Sea.</title>
        <authorList>
            <person name="Dong C."/>
        </authorList>
    </citation>
    <scope>NUCLEOTIDE SEQUENCE [LARGE SCALE GENOMIC DNA]</scope>
    <source>
        <strain evidence="2 3">IMCC1826</strain>
    </source>
</reference>
<dbReference type="Proteomes" id="UP000714380">
    <property type="component" value="Unassembled WGS sequence"/>
</dbReference>
<name>A0ABS7ZLP2_9GAMM</name>
<accession>A0ABS7ZLP2</accession>
<organism evidence="2 3">
    <name type="scientific">Thalassolituus marinus</name>
    <dbReference type="NCBI Taxonomy" id="671053"/>
    <lineage>
        <taxon>Bacteria</taxon>
        <taxon>Pseudomonadati</taxon>
        <taxon>Pseudomonadota</taxon>
        <taxon>Gammaproteobacteria</taxon>
        <taxon>Oceanospirillales</taxon>
        <taxon>Oceanospirillaceae</taxon>
        <taxon>Thalassolituus</taxon>
    </lineage>
</organism>
<dbReference type="Pfam" id="PF09694">
    <property type="entry name" value="Gcw_chp"/>
    <property type="match status" value="1"/>
</dbReference>
<dbReference type="InterPro" id="IPR010239">
    <property type="entry name" value="CHP02001"/>
</dbReference>
<evidence type="ECO:0000313" key="3">
    <source>
        <dbReference type="Proteomes" id="UP000714380"/>
    </source>
</evidence>
<evidence type="ECO:0000256" key="1">
    <source>
        <dbReference type="SAM" id="SignalP"/>
    </source>
</evidence>
<proteinExistence type="predicted"/>
<evidence type="ECO:0008006" key="4">
    <source>
        <dbReference type="Google" id="ProtNLM"/>
    </source>
</evidence>
<feature type="chain" id="PRO_5045837899" description="DUF481 domain-containing protein" evidence="1">
    <location>
        <begin position="26"/>
        <end position="239"/>
    </location>
</feature>
<gene>
    <name evidence="2" type="ORF">I9W95_03180</name>
</gene>
<keyword evidence="3" id="KW-1185">Reference proteome</keyword>
<keyword evidence="1" id="KW-0732">Signal</keyword>
<dbReference type="NCBIfam" id="TIGR02001">
    <property type="entry name" value="gcw_chp"/>
    <property type="match status" value="1"/>
</dbReference>
<dbReference type="RefSeq" id="WP_225671776.1">
    <property type="nucleotide sequence ID" value="NZ_JAEDAH010000013.1"/>
</dbReference>
<evidence type="ECO:0000313" key="2">
    <source>
        <dbReference type="EMBL" id="MCA6062602.1"/>
    </source>
</evidence>
<feature type="signal peptide" evidence="1">
    <location>
        <begin position="1"/>
        <end position="25"/>
    </location>
</feature>
<dbReference type="EMBL" id="JAEDAH010000013">
    <property type="protein sequence ID" value="MCA6062602.1"/>
    <property type="molecule type" value="Genomic_DNA"/>
</dbReference>
<comment type="caution">
    <text evidence="2">The sequence shown here is derived from an EMBL/GenBank/DDBJ whole genome shotgun (WGS) entry which is preliminary data.</text>
</comment>
<sequence>MLLNPRRFSFLSAAVLLFTSLSSQAEITASIGATTEYVRDGISETRGQPALQGGVTWLSNTGLYTGIWSSGVERKEDHATYEHDAFAGYYLPLTDRIAADLSVTRYTWAGDTDIRDQSYTEGAVRLLINDALTFGWRQSGDHLGSGFDMRHLELGYTWQFSDFSLELFTAQHRWLEVDDDDFNFDEDTQRDSYWQFRVALDRSYGPWDIRIALNRTNLSADYDASTAIEFGFQRYFQLW</sequence>
<protein>
    <recommendedName>
        <fullName evidence="4">DUF481 domain-containing protein</fullName>
    </recommendedName>
</protein>